<feature type="transmembrane region" description="Helical" evidence="3">
    <location>
        <begin position="1898"/>
        <end position="1918"/>
    </location>
</feature>
<keyword evidence="3" id="KW-0472">Membrane</keyword>
<feature type="compositionally biased region" description="Acidic residues" evidence="2">
    <location>
        <begin position="287"/>
        <end position="303"/>
    </location>
</feature>
<evidence type="ECO:0000313" key="6">
    <source>
        <dbReference type="Proteomes" id="UP000604046"/>
    </source>
</evidence>
<dbReference type="InterPro" id="IPR000626">
    <property type="entry name" value="Ubiquitin-like_dom"/>
</dbReference>
<feature type="compositionally biased region" description="Pro residues" evidence="2">
    <location>
        <begin position="1483"/>
        <end position="1493"/>
    </location>
</feature>
<reference evidence="5" key="1">
    <citation type="submission" date="2021-02" db="EMBL/GenBank/DDBJ databases">
        <authorList>
            <person name="Dougan E. K."/>
            <person name="Rhodes N."/>
            <person name="Thang M."/>
            <person name="Chan C."/>
        </authorList>
    </citation>
    <scope>NUCLEOTIDE SEQUENCE</scope>
</reference>
<feature type="region of interest" description="Disordered" evidence="2">
    <location>
        <begin position="282"/>
        <end position="347"/>
    </location>
</feature>
<dbReference type="PANTHER" id="PTHR48125:SF12">
    <property type="entry name" value="AT HOOK TRANSCRIPTION FACTOR FAMILY-RELATED"/>
    <property type="match status" value="1"/>
</dbReference>
<feature type="compositionally biased region" description="Low complexity" evidence="2">
    <location>
        <begin position="1317"/>
        <end position="1344"/>
    </location>
</feature>
<gene>
    <name evidence="5" type="ORF">SNAT2548_LOCUS14501</name>
</gene>
<keyword evidence="3" id="KW-1133">Transmembrane helix</keyword>
<keyword evidence="6" id="KW-1185">Reference proteome</keyword>
<dbReference type="PROSITE" id="PS50053">
    <property type="entry name" value="UBIQUITIN_2"/>
    <property type="match status" value="1"/>
</dbReference>
<proteinExistence type="predicted"/>
<evidence type="ECO:0000256" key="1">
    <source>
        <dbReference type="SAM" id="Coils"/>
    </source>
</evidence>
<dbReference type="OrthoDB" id="440832at2759"/>
<accession>A0A812MPK5</accession>
<dbReference type="Proteomes" id="UP000604046">
    <property type="component" value="Unassembled WGS sequence"/>
</dbReference>
<feature type="region of interest" description="Disordered" evidence="2">
    <location>
        <begin position="772"/>
        <end position="822"/>
    </location>
</feature>
<organism evidence="5 6">
    <name type="scientific">Symbiodinium natans</name>
    <dbReference type="NCBI Taxonomy" id="878477"/>
    <lineage>
        <taxon>Eukaryota</taxon>
        <taxon>Sar</taxon>
        <taxon>Alveolata</taxon>
        <taxon>Dinophyceae</taxon>
        <taxon>Suessiales</taxon>
        <taxon>Symbiodiniaceae</taxon>
        <taxon>Symbiodinium</taxon>
    </lineage>
</organism>
<keyword evidence="1" id="KW-0175">Coiled coil</keyword>
<protein>
    <recommendedName>
        <fullName evidence="4">Ubiquitin-like domain-containing protein</fullName>
    </recommendedName>
</protein>
<keyword evidence="3" id="KW-0812">Transmembrane</keyword>
<sequence>MPLVRMLASGEKVCACCKTDAELLQGLSAAELPVRELKRHLQSHCGKPRFQQRVLRPDGELLDDSAAFAEFSELQLVLVSIGDATTERAGELVTAAGDGAIARLEAILQRPQDPDTWFAGDTALVVATEGGDIECLLARPEVRAAKCGKSFVADRSLVPASPGITWAQVTGITWAQVTSDGAFLVWPLRNGQKSESWREAQVLSVRSELSNGRGKGILLEFGFDEAKGTNEWTARQAQSTLTNEVPILWPLGEPIDPLRNSDFYDLETLLRLKLYEDAIRAKAEPGAGDDGEDPDGPGEDDGEDPPRPAADATQSGATRDDAYFDFETLSSRGGRGKGRGDKSPRIFSMESAELAPASTKARTEMVHRVLEGLRDDAFDLARDMGVEALAAPGGLRRYIAKLRELVFPRAAEEARELFRVGQRPGTLSRQSGESMLSYVSRRRRWWKLLKTLDSSIELSEPMRVELLLELSGLSRQESLVIEACTKDPKGFESVAETLVEHYTGVHLKEGRALGGSIPSKSLAAFDDEIAEEEYPEEDSHEPLDYIPEAYVAEEQWGDEDVEEEFEEYEVDDAEAVALNTLELFEDQTPEAGHAIQLSLAAHTAVGKAKGKGRKGVGPQALAQYPAAAQGGSVLARVALAQGNDGCSEPPADRTSFGGIDSSPLLLACASFEIIPSPKRRKAEAATCQESSVGELTPLLYSTCSQCVRRAEIRIAAWEEAQQKYRESCRQLFGDDAMEISSGEEERDDGVEADVRDARPFVDTALLEPARVKGKTGKKGAEAHPKPMAKKQAMPKKKPAKAKNKQAKQPEGKEPPVIFARRPRPKTSPAALKFDALKTTYEVMIVQCVPKNAKVAKQGASSPADSLAVGDCREPALASEMLVRSMLQHGVPKLLVLCLVILPDLDCWLSFLRRPPVPHGQWNTELPIAPRYDALDLFSGSGTVKDALNYLGYTVAAHDVEHHKSMNILLILHSFLCLKVDGPRCSEKFCRRVWFRVLTLCVLIQGPEAPRGDLSVPSVAAANVMVARSFLVLLLISWLSGTWLLEQPSSSLMLLHPTAVKCLEGMPYAHVRTFLGAYRHWCAKLTSFWANRLAKSLGKEKPTKRVGDKVTGTKSLKSTEFQLFYKDDGRVDLDDHGYEARLWEVASYLARGQLLIDAGLRTFRRSAEVKAEDVKETADFLAAVSCGEMSSQYDTQLSPALIRSNSTLMAGRDQLDQDFLAQDDLEQLLEEEIDKQRALDEEIERKEQAKAEAEARARAEQLQEAERRANAALEAAALHKKQSQAFVGPDDASTQAASDEATLPAPAPKRVKLVGKQAPEAAEAVAETGPAEAPAVAPGTTTAAEEQPREPSDDGLTASQEADAEELLRLQQEEEELKEKLRLAEEQKAQKKKERQQLLQAARDRTAALKRQLEGFSAPQPPPTKLKGEPTATAAAATPTAAAPPVSPPTAVKTAAPASPPLLRRAQHIEIVDSPVKTAQAKPVPAPAVPPPKAPAANTTQGPPAPATPAAAPYAAPTAAAAATGSGASSTTPPSAPEQQQKGEAFINAEAVLAHYGGNTDKARQAMVEAEMDGRAKDDPNLKRHGGRVYNLVVSETASETHNKIEEYKATVVPISKDKRPEAVQLLQELQLVRQKELTGNAPAAPLTVEGDAAPEVDKAIPVVDRAATKELNQRDLILGKVCFSAGVFAKIKVQLDGHAPSAAALSELTEAKEQLEQTWKVMKNVKDDEDEAVWVSAVKDQIRQVDVERVFFCPATNPDAERDSGSGQSCKLKRSATRALKNARKRQRVHEQSAEARVEEDAGHWAYESYSNLQHMVDTPMGRTVLQGLRKKNADVRFLCADVCSAAVQEGSQMFQTKVLSKILKESRFHSRLAASLPKLKLISLPVQVRKQILYRKFSFLAALTLLTMLALLSSVLWCNTDRLGFSGFRCGAAKCLVCVVGEASPNTETHGLRDHGS</sequence>
<feature type="compositionally biased region" description="Low complexity" evidence="2">
    <location>
        <begin position="1429"/>
        <end position="1463"/>
    </location>
</feature>
<dbReference type="PANTHER" id="PTHR48125">
    <property type="entry name" value="LP07818P1"/>
    <property type="match status" value="1"/>
</dbReference>
<feature type="coiled-coil region" evidence="1">
    <location>
        <begin position="1221"/>
        <end position="1281"/>
    </location>
</feature>
<feature type="compositionally biased region" description="Basic and acidic residues" evidence="2">
    <location>
        <begin position="1401"/>
        <end position="1412"/>
    </location>
</feature>
<evidence type="ECO:0000256" key="2">
    <source>
        <dbReference type="SAM" id="MobiDB-lite"/>
    </source>
</evidence>
<feature type="compositionally biased region" description="Low complexity" evidence="2">
    <location>
        <begin position="1494"/>
        <end position="1532"/>
    </location>
</feature>
<evidence type="ECO:0000259" key="4">
    <source>
        <dbReference type="PROSITE" id="PS50053"/>
    </source>
</evidence>
<name>A0A812MPK5_9DINO</name>
<comment type="caution">
    <text evidence="5">The sequence shown here is derived from an EMBL/GenBank/DDBJ whole genome shotgun (WGS) entry which is preliminary data.</text>
</comment>
<feature type="domain" description="Ubiquitin-like" evidence="4">
    <location>
        <begin position="34"/>
        <end position="72"/>
    </location>
</feature>
<feature type="compositionally biased region" description="Basic residues" evidence="2">
    <location>
        <begin position="786"/>
        <end position="805"/>
    </location>
</feature>
<evidence type="ECO:0000313" key="5">
    <source>
        <dbReference type="EMBL" id="CAE7273339.1"/>
    </source>
</evidence>
<feature type="compositionally biased region" description="Basic and acidic residues" evidence="2">
    <location>
        <begin position="1365"/>
        <end position="1388"/>
    </location>
</feature>
<dbReference type="EMBL" id="CAJNDS010001702">
    <property type="protein sequence ID" value="CAE7273339.1"/>
    <property type="molecule type" value="Genomic_DNA"/>
</dbReference>
<feature type="region of interest" description="Disordered" evidence="2">
    <location>
        <begin position="1281"/>
        <end position="1539"/>
    </location>
</feature>
<evidence type="ECO:0000256" key="3">
    <source>
        <dbReference type="SAM" id="Phobius"/>
    </source>
</evidence>